<evidence type="ECO:0000256" key="1">
    <source>
        <dbReference type="SAM" id="SignalP"/>
    </source>
</evidence>
<organism evidence="2 3">
    <name type="scientific">Teladorsagia circumcincta</name>
    <name type="common">Brown stomach worm</name>
    <name type="synonym">Ostertagia circumcincta</name>
    <dbReference type="NCBI Taxonomy" id="45464"/>
    <lineage>
        <taxon>Eukaryota</taxon>
        <taxon>Metazoa</taxon>
        <taxon>Ecdysozoa</taxon>
        <taxon>Nematoda</taxon>
        <taxon>Chromadorea</taxon>
        <taxon>Rhabditida</taxon>
        <taxon>Rhabditina</taxon>
        <taxon>Rhabditomorpha</taxon>
        <taxon>Strongyloidea</taxon>
        <taxon>Trichostrongylidae</taxon>
        <taxon>Teladorsagia</taxon>
    </lineage>
</organism>
<feature type="chain" id="PRO_5013762420" evidence="1">
    <location>
        <begin position="22"/>
        <end position="64"/>
    </location>
</feature>
<protein>
    <submittedName>
        <fullName evidence="2">Uncharacterized protein</fullName>
    </submittedName>
</protein>
<accession>A0A2G9UC27</accession>
<dbReference type="EMBL" id="KZ347413">
    <property type="protein sequence ID" value="PIO67784.1"/>
    <property type="molecule type" value="Genomic_DNA"/>
</dbReference>
<proteinExistence type="predicted"/>
<sequence length="64" mass="7242">MSSRGILVVFLLLTLLAFCKVFPYPHVREHIMMESNESEEEFEDSLTDKVFGGIFDSVFGAALQ</sequence>
<keyword evidence="1" id="KW-0732">Signal</keyword>
<name>A0A2G9UC27_TELCI</name>
<dbReference type="Proteomes" id="UP000230423">
    <property type="component" value="Unassembled WGS sequence"/>
</dbReference>
<feature type="signal peptide" evidence="1">
    <location>
        <begin position="1"/>
        <end position="21"/>
    </location>
</feature>
<dbReference type="AlphaFoldDB" id="A0A2G9UC27"/>
<reference evidence="2 3" key="1">
    <citation type="submission" date="2015-09" db="EMBL/GenBank/DDBJ databases">
        <title>Draft genome of the parasitic nematode Teladorsagia circumcincta isolate WARC Sus (inbred).</title>
        <authorList>
            <person name="Mitreva M."/>
        </authorList>
    </citation>
    <scope>NUCLEOTIDE SEQUENCE [LARGE SCALE GENOMIC DNA]</scope>
    <source>
        <strain evidence="2 3">S</strain>
    </source>
</reference>
<gene>
    <name evidence="2" type="ORF">TELCIR_10457</name>
</gene>
<keyword evidence="3" id="KW-1185">Reference proteome</keyword>
<evidence type="ECO:0000313" key="2">
    <source>
        <dbReference type="EMBL" id="PIO67784.1"/>
    </source>
</evidence>
<evidence type="ECO:0000313" key="3">
    <source>
        <dbReference type="Proteomes" id="UP000230423"/>
    </source>
</evidence>